<feature type="non-terminal residue" evidence="5">
    <location>
        <position position="1"/>
    </location>
</feature>
<feature type="repeat" description="PPR" evidence="3">
    <location>
        <begin position="216"/>
        <end position="250"/>
    </location>
</feature>
<dbReference type="InterPro" id="IPR050872">
    <property type="entry name" value="PPR_P_subfamily"/>
</dbReference>
<evidence type="ECO:0000256" key="3">
    <source>
        <dbReference type="PROSITE-ProRule" id="PRU00708"/>
    </source>
</evidence>
<name>A0A4Y1QNX3_PRUDU</name>
<dbReference type="InterPro" id="IPR011990">
    <property type="entry name" value="TPR-like_helical_dom_sf"/>
</dbReference>
<dbReference type="PANTHER" id="PTHR46128">
    <property type="entry name" value="MITOCHONDRIAL GROUP I INTRON SPLICING FACTOR CCM1"/>
    <property type="match status" value="1"/>
</dbReference>
<feature type="repeat" description="PPR" evidence="3">
    <location>
        <begin position="387"/>
        <end position="421"/>
    </location>
</feature>
<keyword evidence="2" id="KW-0677">Repeat</keyword>
<dbReference type="PANTHER" id="PTHR46128:SF211">
    <property type="entry name" value="PENTACOTRIPEPTIDE-REPEAT REGION OF PRORP DOMAIN-CONTAINING PROTEIN"/>
    <property type="match status" value="1"/>
</dbReference>
<comment type="similarity">
    <text evidence="1">Belongs to the PPR family. P subfamily.</text>
</comment>
<evidence type="ECO:0000256" key="4">
    <source>
        <dbReference type="SAM" id="MobiDB-lite"/>
    </source>
</evidence>
<dbReference type="AlphaFoldDB" id="A0A4Y1QNX3"/>
<feature type="repeat" description="PPR" evidence="3">
    <location>
        <begin position="270"/>
        <end position="304"/>
    </location>
</feature>
<dbReference type="Pfam" id="PF12854">
    <property type="entry name" value="PPR_1"/>
    <property type="match status" value="1"/>
</dbReference>
<dbReference type="Pfam" id="PF13041">
    <property type="entry name" value="PPR_2"/>
    <property type="match status" value="2"/>
</dbReference>
<dbReference type="NCBIfam" id="TIGR00756">
    <property type="entry name" value="PPR"/>
    <property type="match status" value="5"/>
</dbReference>
<reference evidence="5" key="1">
    <citation type="journal article" date="2019" name="Science">
        <title>Mutation of a bHLH transcription factor allowed almond domestication.</title>
        <authorList>
            <person name="Sanchez-Perez R."/>
            <person name="Pavan S."/>
            <person name="Mazzeo R."/>
            <person name="Moldovan C."/>
            <person name="Aiese Cigliano R."/>
            <person name="Del Cueto J."/>
            <person name="Ricciardi F."/>
            <person name="Lotti C."/>
            <person name="Ricciardi L."/>
            <person name="Dicenta F."/>
            <person name="Lopez-Marques R.L."/>
            <person name="Lindberg Moller B."/>
        </authorList>
    </citation>
    <scope>NUCLEOTIDE SEQUENCE</scope>
</reference>
<dbReference type="EMBL" id="AP019297">
    <property type="protein sequence ID" value="BBG93580.1"/>
    <property type="molecule type" value="Genomic_DNA"/>
</dbReference>
<feature type="region of interest" description="Disordered" evidence="4">
    <location>
        <begin position="24"/>
        <end position="43"/>
    </location>
</feature>
<accession>A0A4Y1QNX3</accession>
<proteinExistence type="inferred from homology"/>
<dbReference type="Gene3D" id="1.25.40.10">
    <property type="entry name" value="Tetratricopeptide repeat domain"/>
    <property type="match status" value="3"/>
</dbReference>
<organism evidence="5">
    <name type="scientific">Prunus dulcis</name>
    <name type="common">Almond</name>
    <name type="synonym">Amygdalus dulcis</name>
    <dbReference type="NCBI Taxonomy" id="3755"/>
    <lineage>
        <taxon>Eukaryota</taxon>
        <taxon>Viridiplantae</taxon>
        <taxon>Streptophyta</taxon>
        <taxon>Embryophyta</taxon>
        <taxon>Tracheophyta</taxon>
        <taxon>Spermatophyta</taxon>
        <taxon>Magnoliopsida</taxon>
        <taxon>eudicotyledons</taxon>
        <taxon>Gunneridae</taxon>
        <taxon>Pentapetalae</taxon>
        <taxon>rosids</taxon>
        <taxon>fabids</taxon>
        <taxon>Rosales</taxon>
        <taxon>Rosaceae</taxon>
        <taxon>Amygdaloideae</taxon>
        <taxon>Amygdaleae</taxon>
        <taxon>Prunus</taxon>
    </lineage>
</organism>
<protein>
    <submittedName>
        <fullName evidence="5">Pentatricopeptide repeat superfamily protein</fullName>
    </submittedName>
</protein>
<sequence length="463" mass="51972">VLLVGTKTRNAELQLRFGISIASTRNASPSPTRETSTPAENPKFGIRTLGLEKALSNSSNLYFHSSTSLAYFAGTMLCLPTRFSPVMSFCTVHAVSSSHHRICKRFPIFLKLSSSSSSLSALKAMDFIDETTNNDSSYHELHLSMQGHASSGNFAKALDFLNSMRNVPGKPTVYDFNALLYSYLKSQSLPWNGKIRPTPNSSTFNVLLNGKDVKPDMTTYNVILHELCLQDRVDEVVHLLDMIENKGFSPNSYTYAAWRRPVKNRGCYVDVAVYNIYFHCLCHENRSKEALYLLKKMMEEDCLKLLDYMTCNGSSPTIVTFNVLLGSLCKNGLVGIAQQVFKHLRNTGFFPDKTSYNILIHAFIREGNKVMVNQLVNDMYSQGLKPDLFTYGSLISGLCKEGKASVALKLRDEMVENGLAPSIVIYNTLLEAMFQRGQKFSIIFRNEEVMDCYLCFSRNSVCT</sequence>
<gene>
    <name evidence="5" type="ORF">Prudu_001640</name>
</gene>
<evidence type="ECO:0000256" key="2">
    <source>
        <dbReference type="ARBA" id="ARBA00022737"/>
    </source>
</evidence>
<feature type="non-terminal residue" evidence="5">
    <location>
        <position position="463"/>
    </location>
</feature>
<dbReference type="InterPro" id="IPR002885">
    <property type="entry name" value="PPR_rpt"/>
</dbReference>
<feature type="repeat" description="PPR" evidence="3">
    <location>
        <begin position="352"/>
        <end position="386"/>
    </location>
</feature>
<dbReference type="PROSITE" id="PS51375">
    <property type="entry name" value="PPR"/>
    <property type="match status" value="5"/>
</dbReference>
<feature type="compositionally biased region" description="Polar residues" evidence="4">
    <location>
        <begin position="24"/>
        <end position="39"/>
    </location>
</feature>
<feature type="repeat" description="PPR" evidence="3">
    <location>
        <begin position="317"/>
        <end position="351"/>
    </location>
</feature>
<evidence type="ECO:0000313" key="5">
    <source>
        <dbReference type="EMBL" id="BBG93580.1"/>
    </source>
</evidence>
<evidence type="ECO:0000256" key="1">
    <source>
        <dbReference type="ARBA" id="ARBA00007626"/>
    </source>
</evidence>
<dbReference type="Pfam" id="PF01535">
    <property type="entry name" value="PPR"/>
    <property type="match status" value="1"/>
</dbReference>